<protein>
    <submittedName>
        <fullName evidence="2">Transcriptional regulator, AbiEi antitoxin, Type IV TA system</fullName>
    </submittedName>
</protein>
<evidence type="ECO:0000259" key="1">
    <source>
        <dbReference type="Pfam" id="PF17194"/>
    </source>
</evidence>
<name>A0A1G7Y2X2_9HYPH</name>
<dbReference type="OrthoDB" id="1550938at2"/>
<proteinExistence type="predicted"/>
<dbReference type="RefSeq" id="WP_090597624.1">
    <property type="nucleotide sequence ID" value="NZ_FNCS01000012.1"/>
</dbReference>
<dbReference type="Proteomes" id="UP000199495">
    <property type="component" value="Unassembled WGS sequence"/>
</dbReference>
<sequence>MPTNADRRKTLFELVPEGMPVTRAWLAGQDSGFDRHGVDNLVKSGLLVSVAPGVYTRPATRLTWQGLVSALQNVLRSDLTVGGLSALELHGFAHYLPLSSRRTIHLYGKDNLPKWLNTVVRDTQFVRHLPLPGLGSTGLINQEYDTAGGSFHAFEDPGPYEGRWPFTMSSPERAFLELLADIPGGISFAHADELLQGMTSLSPRRLTALLEKCQSVKVRRLFYWLTERHTHAWAKKLPPPDNLDELGLGSGKRELAKGGKLDAKYLITVPEDMWTPPTRTTGA</sequence>
<dbReference type="InterPro" id="IPR033455">
    <property type="entry name" value="AbiEi_3_N"/>
</dbReference>
<dbReference type="InterPro" id="IPR021561">
    <property type="entry name" value="AbiEi_3"/>
</dbReference>
<dbReference type="STRING" id="440168.SAMN04487974_11214"/>
<evidence type="ECO:0000313" key="3">
    <source>
        <dbReference type="Proteomes" id="UP000199495"/>
    </source>
</evidence>
<dbReference type="Pfam" id="PF17194">
    <property type="entry name" value="AbiEi_3_N"/>
    <property type="match status" value="1"/>
</dbReference>
<reference evidence="2 3" key="1">
    <citation type="submission" date="2016-10" db="EMBL/GenBank/DDBJ databases">
        <authorList>
            <person name="de Groot N.N."/>
        </authorList>
    </citation>
    <scope>NUCLEOTIDE SEQUENCE [LARGE SCALE GENOMIC DNA]</scope>
    <source>
        <strain evidence="2 3">CGMCC 1.10267</strain>
    </source>
</reference>
<evidence type="ECO:0000313" key="2">
    <source>
        <dbReference type="EMBL" id="SDG90606.1"/>
    </source>
</evidence>
<dbReference type="EMBL" id="FNCS01000012">
    <property type="protein sequence ID" value="SDG90606.1"/>
    <property type="molecule type" value="Genomic_DNA"/>
</dbReference>
<dbReference type="AlphaFoldDB" id="A0A1G7Y2X2"/>
<keyword evidence="3" id="KW-1185">Reference proteome</keyword>
<gene>
    <name evidence="2" type="ORF">SAMN04487974_11214</name>
</gene>
<dbReference type="Pfam" id="PF11459">
    <property type="entry name" value="AbiEi_3"/>
    <property type="match status" value="1"/>
</dbReference>
<feature type="domain" description="Transcriptional regulator AbiEi antitoxin N-terminal" evidence="1">
    <location>
        <begin position="9"/>
        <end position="98"/>
    </location>
</feature>
<accession>A0A1G7Y2X2</accession>
<organism evidence="2 3">
    <name type="scientific">Pelagibacterium luteolum</name>
    <dbReference type="NCBI Taxonomy" id="440168"/>
    <lineage>
        <taxon>Bacteria</taxon>
        <taxon>Pseudomonadati</taxon>
        <taxon>Pseudomonadota</taxon>
        <taxon>Alphaproteobacteria</taxon>
        <taxon>Hyphomicrobiales</taxon>
        <taxon>Devosiaceae</taxon>
        <taxon>Pelagibacterium</taxon>
    </lineage>
</organism>